<protein>
    <submittedName>
        <fullName evidence="1">Uncharacterized protein</fullName>
    </submittedName>
</protein>
<keyword evidence="2" id="KW-1185">Reference proteome</keyword>
<reference evidence="1" key="1">
    <citation type="journal article" date="2023" name="IScience">
        <title>Live-bearing cockroach genome reveals convergent evolutionary mechanisms linked to viviparity in insects and beyond.</title>
        <authorList>
            <person name="Fouks B."/>
            <person name="Harrison M.C."/>
            <person name="Mikhailova A.A."/>
            <person name="Marchal E."/>
            <person name="English S."/>
            <person name="Carruthers M."/>
            <person name="Jennings E.C."/>
            <person name="Chiamaka E.L."/>
            <person name="Frigard R.A."/>
            <person name="Pippel M."/>
            <person name="Attardo G.M."/>
            <person name="Benoit J.B."/>
            <person name="Bornberg-Bauer E."/>
            <person name="Tobe S.S."/>
        </authorList>
    </citation>
    <scope>NUCLEOTIDE SEQUENCE</scope>
    <source>
        <strain evidence="1">Stay&amp;Tobe</strain>
    </source>
</reference>
<accession>A0AAD7ZHR7</accession>
<name>A0AAD7ZHR7_DIPPU</name>
<comment type="caution">
    <text evidence="1">The sequence shown here is derived from an EMBL/GenBank/DDBJ whole genome shotgun (WGS) entry which is preliminary data.</text>
</comment>
<evidence type="ECO:0000313" key="2">
    <source>
        <dbReference type="Proteomes" id="UP001233999"/>
    </source>
</evidence>
<feature type="non-terminal residue" evidence="1">
    <location>
        <position position="81"/>
    </location>
</feature>
<dbReference type="Proteomes" id="UP001233999">
    <property type="component" value="Unassembled WGS sequence"/>
</dbReference>
<dbReference type="AlphaFoldDB" id="A0AAD7ZHR7"/>
<proteinExistence type="predicted"/>
<dbReference type="EMBL" id="JASPKZ010008190">
    <property type="protein sequence ID" value="KAJ9580716.1"/>
    <property type="molecule type" value="Genomic_DNA"/>
</dbReference>
<feature type="non-terminal residue" evidence="1">
    <location>
        <position position="1"/>
    </location>
</feature>
<organism evidence="1 2">
    <name type="scientific">Diploptera punctata</name>
    <name type="common">Pacific beetle cockroach</name>
    <dbReference type="NCBI Taxonomy" id="6984"/>
    <lineage>
        <taxon>Eukaryota</taxon>
        <taxon>Metazoa</taxon>
        <taxon>Ecdysozoa</taxon>
        <taxon>Arthropoda</taxon>
        <taxon>Hexapoda</taxon>
        <taxon>Insecta</taxon>
        <taxon>Pterygota</taxon>
        <taxon>Neoptera</taxon>
        <taxon>Polyneoptera</taxon>
        <taxon>Dictyoptera</taxon>
        <taxon>Blattodea</taxon>
        <taxon>Blaberoidea</taxon>
        <taxon>Blaberidae</taxon>
        <taxon>Diplopterinae</taxon>
        <taxon>Diploptera</taxon>
    </lineage>
</organism>
<gene>
    <name evidence="1" type="ORF">L9F63_024105</name>
</gene>
<reference evidence="1" key="2">
    <citation type="submission" date="2023-05" db="EMBL/GenBank/DDBJ databases">
        <authorList>
            <person name="Fouks B."/>
        </authorList>
    </citation>
    <scope>NUCLEOTIDE SEQUENCE</scope>
    <source>
        <strain evidence="1">Stay&amp;Tobe</strain>
        <tissue evidence="1">Testes</tissue>
    </source>
</reference>
<sequence length="81" mass="9248">SKRLSVLDVSWAAPLQERKSSHRNNVFVINTKKINTREKIHLLMSEIPRAIHCATYRCYVRTNTGTERLGLNTRETPPATG</sequence>
<evidence type="ECO:0000313" key="1">
    <source>
        <dbReference type="EMBL" id="KAJ9580716.1"/>
    </source>
</evidence>